<dbReference type="OrthoDB" id="76445at2759"/>
<sequence>MQQTVVVVVGMEVVIMETVVATEVAEEVVVEDSEETVEAMVVGDTKWVEGVTTEMRDAVGRTEDSIPDLYHCFMWAWGFQRGCVESFVSVA</sequence>
<keyword evidence="2" id="KW-1185">Reference proteome</keyword>
<reference evidence="1 2" key="1">
    <citation type="journal article" date="2019" name="Sci. Data">
        <title>Hybrid genome assembly and annotation of Danionella translucida.</title>
        <authorList>
            <person name="Kadobianskyi M."/>
            <person name="Schulze L."/>
            <person name="Schuelke M."/>
            <person name="Judkewitz B."/>
        </authorList>
    </citation>
    <scope>NUCLEOTIDE SEQUENCE [LARGE SCALE GENOMIC DNA]</scope>
    <source>
        <strain evidence="1 2">Bolton</strain>
    </source>
</reference>
<protein>
    <submittedName>
        <fullName evidence="1">Uncharacterized protein</fullName>
    </submittedName>
</protein>
<comment type="caution">
    <text evidence="1">The sequence shown here is derived from an EMBL/GenBank/DDBJ whole genome shotgun (WGS) entry which is preliminary data.</text>
</comment>
<proteinExistence type="predicted"/>
<evidence type="ECO:0000313" key="1">
    <source>
        <dbReference type="EMBL" id="TRY57981.1"/>
    </source>
</evidence>
<evidence type="ECO:0000313" key="2">
    <source>
        <dbReference type="Proteomes" id="UP000316079"/>
    </source>
</evidence>
<gene>
    <name evidence="1" type="ORF">DNTS_027335</name>
</gene>
<dbReference type="EMBL" id="SRMA01027215">
    <property type="protein sequence ID" value="TRY57981.1"/>
    <property type="molecule type" value="Genomic_DNA"/>
</dbReference>
<organism evidence="1 2">
    <name type="scientific">Danionella cerebrum</name>
    <dbReference type="NCBI Taxonomy" id="2873325"/>
    <lineage>
        <taxon>Eukaryota</taxon>
        <taxon>Metazoa</taxon>
        <taxon>Chordata</taxon>
        <taxon>Craniata</taxon>
        <taxon>Vertebrata</taxon>
        <taxon>Euteleostomi</taxon>
        <taxon>Actinopterygii</taxon>
        <taxon>Neopterygii</taxon>
        <taxon>Teleostei</taxon>
        <taxon>Ostariophysi</taxon>
        <taxon>Cypriniformes</taxon>
        <taxon>Danionidae</taxon>
        <taxon>Danioninae</taxon>
        <taxon>Danionella</taxon>
    </lineage>
</organism>
<accession>A0A553MXR7</accession>
<dbReference type="AlphaFoldDB" id="A0A553MXR7"/>
<name>A0A553MXR7_9TELE</name>
<dbReference type="Proteomes" id="UP000316079">
    <property type="component" value="Unassembled WGS sequence"/>
</dbReference>